<comment type="function">
    <text evidence="15">Arginine methyltransferase that can both catalyze the formation of omega-N monomethylarginine (MMA) and symmetrical dimethylarginine (sDMA), with a preference for the formation of MMA. Specifically mediates the symmetrical dimethylation of arginine residues in the small nuclear ribonucleoproteins Sm D1 (SNRPD1) and Sm D3 (SNRPD3); such methylation being required for the assembly and biogenesis of snRNP core particles. Specifically mediates the symmetric dimethylation of histone H4 'Arg-3' to form H4R3me2s. Plays a role in gene imprinting by being recruited by CTCFL at the H19 imprinted control region (ICR) and methylating histone H4 to form H4R3me2s, possibly leading to recruit DNA methyltransferases at these sites. May also play a role in embryonic stem cell (ESC) pluripotency. Also able to mediate the arginine methylation of histone H2A and myelin basic protein (MBP) in vitro; the relevance of such results is however unclear in vivo.</text>
</comment>
<evidence type="ECO:0000256" key="10">
    <source>
        <dbReference type="ARBA" id="ARBA00022782"/>
    </source>
</evidence>
<dbReference type="GO" id="GO:0030154">
    <property type="term" value="P:cell differentiation"/>
    <property type="evidence" value="ECO:0007669"/>
    <property type="project" value="UniProtKB-KW"/>
</dbReference>
<evidence type="ECO:0000256" key="4">
    <source>
        <dbReference type="ARBA" id="ARBA00018773"/>
    </source>
</evidence>
<dbReference type="GO" id="GO:0042054">
    <property type="term" value="F:histone methyltransferase activity"/>
    <property type="evidence" value="ECO:0007669"/>
    <property type="project" value="TreeGrafter"/>
</dbReference>
<evidence type="ECO:0000256" key="18">
    <source>
        <dbReference type="ARBA" id="ARBA00048213"/>
    </source>
</evidence>
<dbReference type="PROSITE" id="PS51678">
    <property type="entry name" value="SAM_MT_PRMT"/>
    <property type="match status" value="2"/>
</dbReference>
<evidence type="ECO:0000259" key="20">
    <source>
        <dbReference type="Pfam" id="PF22528"/>
    </source>
</evidence>
<dbReference type="Gene3D" id="2.70.160.11">
    <property type="entry name" value="Hnrnp arginine n-methyltransferase1"/>
    <property type="match status" value="2"/>
</dbReference>
<name>A0A7L2SEM8_9PASS</name>
<keyword evidence="14" id="KW-0539">Nucleus</keyword>
<dbReference type="InterPro" id="IPR055135">
    <property type="entry name" value="PRMT_dom"/>
</dbReference>
<dbReference type="PIRSF" id="PIRSF036946">
    <property type="entry name" value="Arg_N-mtase"/>
    <property type="match status" value="1"/>
</dbReference>
<comment type="subcellular location">
    <subcellularLocation>
        <location evidence="2">Cytoplasm</location>
    </subcellularLocation>
    <subcellularLocation>
        <location evidence="1">Nucleus</location>
    </subcellularLocation>
</comment>
<evidence type="ECO:0000256" key="19">
    <source>
        <dbReference type="PROSITE-ProRule" id="PRU01015"/>
    </source>
</evidence>
<feature type="non-terminal residue" evidence="21">
    <location>
        <position position="1"/>
    </location>
</feature>
<comment type="caution">
    <text evidence="21">The sequence shown here is derived from an EMBL/GenBank/DDBJ whole genome shotgun (WGS) entry which is preliminary data.</text>
</comment>
<dbReference type="GO" id="GO:0005634">
    <property type="term" value="C:nucleus"/>
    <property type="evidence" value="ECO:0007669"/>
    <property type="project" value="UniProtKB-SubCell"/>
</dbReference>
<comment type="catalytic activity">
    <reaction evidence="18">
        <text>L-arginyl-[protein] + S-adenosyl-L-methionine = N(omega)-methyl-L-arginyl-[protein] + S-adenosyl-L-homocysteine + H(+)</text>
        <dbReference type="Rhea" id="RHEA:48100"/>
        <dbReference type="Rhea" id="RHEA-COMP:10532"/>
        <dbReference type="Rhea" id="RHEA-COMP:11990"/>
        <dbReference type="ChEBI" id="CHEBI:15378"/>
        <dbReference type="ChEBI" id="CHEBI:29965"/>
        <dbReference type="ChEBI" id="CHEBI:57856"/>
        <dbReference type="ChEBI" id="CHEBI:59789"/>
        <dbReference type="ChEBI" id="CHEBI:65280"/>
        <dbReference type="EC" id="2.1.1.321"/>
    </reaction>
</comment>
<feature type="domain" description="Protein arginine N-methyltransferase" evidence="20">
    <location>
        <begin position="481"/>
        <end position="643"/>
    </location>
</feature>
<dbReference type="InterPro" id="IPR025799">
    <property type="entry name" value="Arg_MeTrfase"/>
</dbReference>
<dbReference type="FunFam" id="2.70.160.11:FF:000010">
    <property type="entry name" value="Protein arginine N-methyltransferase"/>
    <property type="match status" value="1"/>
</dbReference>
<feature type="non-terminal residue" evidence="21">
    <location>
        <position position="654"/>
    </location>
</feature>
<keyword evidence="10" id="KW-0221">Differentiation</keyword>
<keyword evidence="13" id="KW-0804">Transcription</keyword>
<evidence type="ECO:0000256" key="11">
    <source>
        <dbReference type="ARBA" id="ARBA00022853"/>
    </source>
</evidence>
<gene>
    <name evidence="21" type="primary">Prmt7</name>
    <name evidence="21" type="ORF">MYSCRO_R08486</name>
</gene>
<keyword evidence="12" id="KW-0805">Transcription regulation</keyword>
<dbReference type="FunFam" id="2.70.160.11:FF:000004">
    <property type="entry name" value="Protein arginine N-methyltransferase 7"/>
    <property type="match status" value="1"/>
</dbReference>
<keyword evidence="11" id="KW-0156">Chromatin regulator</keyword>
<dbReference type="GO" id="GO:0032259">
    <property type="term" value="P:methylation"/>
    <property type="evidence" value="ECO:0007669"/>
    <property type="project" value="UniProtKB-KW"/>
</dbReference>
<evidence type="ECO:0000256" key="9">
    <source>
        <dbReference type="ARBA" id="ARBA00022737"/>
    </source>
</evidence>
<keyword evidence="8 19" id="KW-0949">S-adenosyl-L-methionine</keyword>
<evidence type="ECO:0000256" key="8">
    <source>
        <dbReference type="ARBA" id="ARBA00022691"/>
    </source>
</evidence>
<keyword evidence="6 19" id="KW-0489">Methyltransferase</keyword>
<evidence type="ECO:0000256" key="12">
    <source>
        <dbReference type="ARBA" id="ARBA00023015"/>
    </source>
</evidence>
<dbReference type="InterPro" id="IPR029063">
    <property type="entry name" value="SAM-dependent_MTases_sf"/>
</dbReference>
<dbReference type="Proteomes" id="UP000537747">
    <property type="component" value="Unassembled WGS sequence"/>
</dbReference>
<dbReference type="Gene3D" id="3.40.50.150">
    <property type="entry name" value="Vaccinia Virus protein VP39"/>
    <property type="match status" value="2"/>
</dbReference>
<dbReference type="EC" id="2.1.1.321" evidence="3"/>
<evidence type="ECO:0000256" key="14">
    <source>
        <dbReference type="ARBA" id="ARBA00023242"/>
    </source>
</evidence>
<dbReference type="OrthoDB" id="412876at2759"/>
<accession>A0A7L2SEM8</accession>
<evidence type="ECO:0000256" key="15">
    <source>
        <dbReference type="ARBA" id="ARBA00025570"/>
    </source>
</evidence>
<keyword evidence="7 19" id="KW-0808">Transferase</keyword>
<protein>
    <recommendedName>
        <fullName evidence="4">Protein arginine N-methyltransferase 7</fullName>
        <ecNumber evidence="3">2.1.1.321</ecNumber>
    </recommendedName>
    <alternativeName>
        <fullName evidence="16">Histone-arginine N-methyltransferase PRMT7</fullName>
    </alternativeName>
    <alternativeName>
        <fullName evidence="17">[Myelin basic protein]-arginine N-methyltransferase PRMT7</fullName>
    </alternativeName>
</protein>
<evidence type="ECO:0000256" key="16">
    <source>
        <dbReference type="ARBA" id="ARBA00031211"/>
    </source>
</evidence>
<evidence type="ECO:0000256" key="6">
    <source>
        <dbReference type="ARBA" id="ARBA00022603"/>
    </source>
</evidence>
<feature type="domain" description="Protein arginine N-methyltransferase" evidence="20">
    <location>
        <begin position="147"/>
        <end position="318"/>
    </location>
</feature>
<dbReference type="PANTHER" id="PTHR11006">
    <property type="entry name" value="PROTEIN ARGININE N-METHYLTRANSFERASE"/>
    <property type="match status" value="1"/>
</dbReference>
<evidence type="ECO:0000256" key="17">
    <source>
        <dbReference type="ARBA" id="ARBA00033232"/>
    </source>
</evidence>
<sequence>MKTFCGRANPTTGSMEWLEEGEDYDYHQEIARSRYADMLHDKDRVSIEAKPFRMGTILLLSCCSQVFKPMANAAVKIVEKNGFSDKIKVINKHSTEVTVGPDGDMQCRANILVTELFDTELIGEGALPTYEHAHKCLVKEGCEAVPHRATVYVQLVESKRMWSWKKLFPVHVEAEDGEKILVPPSEMENCPGVPSVCDIQLNQMPSSDFTTLSDVVTMFSVDFSKPVQSASTYYRVQLEPVKSGKAQIVLSWWDIDMDPSGMINCTMAPYWVKPTSALQWRDHWMQCVYFLPKEEPVLQGEKLYLTACRDEYSVWYNLQKAREGENKADEEEHKADVRVESPVCRCRAHLLWNRPRFGELNDQNRTRQYIKSLRKVLKTDSVCLCISDGSLLPVLAHYLGAKQVQYFILFFRANHLEDKIKIIEARPELLQPSHLEDKKVSVLVGEPFFTTSLLPWHNLYFWYARTAVSAHLASDVTVLPQSASLHVMIVEFQDLWRIRSPCGICEGFDVQTMDDMIKDSLNFRESKEAEPHPLWEYPCKSLSDPQEVLTFDFTKTVPQHCLSTEGSVNLLRKGKSHGAVLWMEYHLAADISVSTGLMQMSNERGNCEWNPHCKQAVYFFSSVIESEILSDPTAVTYAINFDTKTGEIAMDFKL</sequence>
<dbReference type="GO" id="GO:0005737">
    <property type="term" value="C:cytoplasm"/>
    <property type="evidence" value="ECO:0007669"/>
    <property type="project" value="UniProtKB-SubCell"/>
</dbReference>
<evidence type="ECO:0000256" key="7">
    <source>
        <dbReference type="ARBA" id="ARBA00022679"/>
    </source>
</evidence>
<evidence type="ECO:0000313" key="21">
    <source>
        <dbReference type="EMBL" id="NXS20079.1"/>
    </source>
</evidence>
<dbReference type="GO" id="GO:0035241">
    <property type="term" value="F:protein-arginine omega-N monomethyltransferase activity"/>
    <property type="evidence" value="ECO:0007669"/>
    <property type="project" value="UniProtKB-EC"/>
</dbReference>
<evidence type="ECO:0000256" key="2">
    <source>
        <dbReference type="ARBA" id="ARBA00004496"/>
    </source>
</evidence>
<organism evidence="21 22">
    <name type="scientific">Mystacornis crossleyi</name>
    <dbReference type="NCBI Taxonomy" id="98133"/>
    <lineage>
        <taxon>Eukaryota</taxon>
        <taxon>Metazoa</taxon>
        <taxon>Chordata</taxon>
        <taxon>Craniata</taxon>
        <taxon>Vertebrata</taxon>
        <taxon>Euteleostomi</taxon>
        <taxon>Archelosauria</taxon>
        <taxon>Archosauria</taxon>
        <taxon>Dinosauria</taxon>
        <taxon>Saurischia</taxon>
        <taxon>Theropoda</taxon>
        <taxon>Coelurosauria</taxon>
        <taxon>Aves</taxon>
        <taxon>Neognathae</taxon>
        <taxon>Neoaves</taxon>
        <taxon>Telluraves</taxon>
        <taxon>Australaves</taxon>
        <taxon>Passeriformes</taxon>
        <taxon>Sylvioidea</taxon>
        <taxon>Timaliidae</taxon>
        <taxon>Mystacornis</taxon>
    </lineage>
</organism>
<dbReference type="FunFam" id="3.40.50.150:FF:000070">
    <property type="entry name" value="Protein arginine N-methyltransferase 7"/>
    <property type="match status" value="1"/>
</dbReference>
<keyword evidence="22" id="KW-1185">Reference proteome</keyword>
<evidence type="ECO:0000256" key="1">
    <source>
        <dbReference type="ARBA" id="ARBA00004123"/>
    </source>
</evidence>
<reference evidence="21 22" key="1">
    <citation type="submission" date="2019-09" db="EMBL/GenBank/DDBJ databases">
        <title>Bird 10,000 Genomes (B10K) Project - Family phase.</title>
        <authorList>
            <person name="Zhang G."/>
        </authorList>
    </citation>
    <scope>NUCLEOTIDE SEQUENCE [LARGE SCALE GENOMIC DNA]</scope>
    <source>
        <strain evidence="21">B10K-DU-002-82</strain>
    </source>
</reference>
<dbReference type="SUPFAM" id="SSF53335">
    <property type="entry name" value="S-adenosyl-L-methionine-dependent methyltransferases"/>
    <property type="match status" value="2"/>
</dbReference>
<dbReference type="InterPro" id="IPR014644">
    <property type="entry name" value="MeTrfase_PRMT7"/>
</dbReference>
<proteinExistence type="predicted"/>
<dbReference type="Pfam" id="PF22528">
    <property type="entry name" value="PRMT_C"/>
    <property type="match status" value="2"/>
</dbReference>
<keyword evidence="5" id="KW-0963">Cytoplasm</keyword>
<dbReference type="EMBL" id="VYZQ01045664">
    <property type="protein sequence ID" value="NXS20079.1"/>
    <property type="molecule type" value="Genomic_DNA"/>
</dbReference>
<dbReference type="PANTHER" id="PTHR11006:SF4">
    <property type="entry name" value="PROTEIN ARGININE N-METHYLTRANSFERASE 7"/>
    <property type="match status" value="1"/>
</dbReference>
<keyword evidence="9" id="KW-0677">Repeat</keyword>
<evidence type="ECO:0000256" key="3">
    <source>
        <dbReference type="ARBA" id="ARBA00011954"/>
    </source>
</evidence>
<evidence type="ECO:0000256" key="5">
    <source>
        <dbReference type="ARBA" id="ARBA00022490"/>
    </source>
</evidence>
<evidence type="ECO:0000256" key="13">
    <source>
        <dbReference type="ARBA" id="ARBA00023163"/>
    </source>
</evidence>
<evidence type="ECO:0000313" key="22">
    <source>
        <dbReference type="Proteomes" id="UP000537747"/>
    </source>
</evidence>
<dbReference type="AlphaFoldDB" id="A0A7L2SEM8"/>